<dbReference type="NCBIfam" id="TIGR01439">
    <property type="entry name" value="lp_hng_hel_AbrB"/>
    <property type="match status" value="1"/>
</dbReference>
<gene>
    <name evidence="3" type="ORF">SAMN05192565_11730</name>
</gene>
<dbReference type="PROSITE" id="PS51740">
    <property type="entry name" value="SPOVT_ABRB"/>
    <property type="match status" value="1"/>
</dbReference>
<dbReference type="STRING" id="582675.SAMN05192565_11730"/>
<dbReference type="SUPFAM" id="SSF89447">
    <property type="entry name" value="AbrB/MazE/MraZ-like"/>
    <property type="match status" value="1"/>
</dbReference>
<evidence type="ECO:0000256" key="1">
    <source>
        <dbReference type="PROSITE-ProRule" id="PRU01076"/>
    </source>
</evidence>
<name>A0A1I2VUS6_9HYPH</name>
<proteinExistence type="predicted"/>
<accession>A0A1I2VUS6</accession>
<organism evidence="3 4">
    <name type="scientific">Methylobacterium gossipiicola</name>
    <dbReference type="NCBI Taxonomy" id="582675"/>
    <lineage>
        <taxon>Bacteria</taxon>
        <taxon>Pseudomonadati</taxon>
        <taxon>Pseudomonadota</taxon>
        <taxon>Alphaproteobacteria</taxon>
        <taxon>Hyphomicrobiales</taxon>
        <taxon>Methylobacteriaceae</taxon>
        <taxon>Methylobacterium</taxon>
    </lineage>
</organism>
<evidence type="ECO:0000313" key="4">
    <source>
        <dbReference type="Proteomes" id="UP000199229"/>
    </source>
</evidence>
<dbReference type="InterPro" id="IPR007159">
    <property type="entry name" value="SpoVT-AbrB_dom"/>
</dbReference>
<dbReference type="InterPro" id="IPR037914">
    <property type="entry name" value="SpoVT-AbrB_sf"/>
</dbReference>
<dbReference type="Proteomes" id="UP000199229">
    <property type="component" value="Unassembled WGS sequence"/>
</dbReference>
<dbReference type="Pfam" id="PF04014">
    <property type="entry name" value="MazE_antitoxin"/>
    <property type="match status" value="1"/>
</dbReference>
<dbReference type="SMART" id="SM00966">
    <property type="entry name" value="SpoVT_AbrB"/>
    <property type="match status" value="1"/>
</dbReference>
<dbReference type="EMBL" id="FOPM01000017">
    <property type="protein sequence ID" value="SFG92127.1"/>
    <property type="molecule type" value="Genomic_DNA"/>
</dbReference>
<dbReference type="AlphaFoldDB" id="A0A1I2VUS6"/>
<keyword evidence="1" id="KW-0238">DNA-binding</keyword>
<dbReference type="OrthoDB" id="9809003at2"/>
<protein>
    <submittedName>
        <fullName evidence="3">Looped-hinge helix DNA binding domain-containing protein, AbrB family</fullName>
    </submittedName>
</protein>
<dbReference type="Gene3D" id="2.10.260.10">
    <property type="match status" value="1"/>
</dbReference>
<keyword evidence="4" id="KW-1185">Reference proteome</keyword>
<evidence type="ECO:0000259" key="2">
    <source>
        <dbReference type="PROSITE" id="PS51740"/>
    </source>
</evidence>
<feature type="domain" description="SpoVT-AbrB" evidence="2">
    <location>
        <begin position="7"/>
        <end position="53"/>
    </location>
</feature>
<sequence>MADVVRTAYSKVSVKSQTVLPAEVRAELGIAPGDRLRYVLTADGIRIEKAQPEVEDPFVTFTEWASPIDDEDYANL</sequence>
<dbReference type="RefSeq" id="WP_091973122.1">
    <property type="nucleotide sequence ID" value="NZ_FOPM01000017.1"/>
</dbReference>
<dbReference type="GO" id="GO:0003677">
    <property type="term" value="F:DNA binding"/>
    <property type="evidence" value="ECO:0007669"/>
    <property type="project" value="UniProtKB-UniRule"/>
</dbReference>
<reference evidence="4" key="1">
    <citation type="submission" date="2016-10" db="EMBL/GenBank/DDBJ databases">
        <authorList>
            <person name="Varghese N."/>
            <person name="Submissions S."/>
        </authorList>
    </citation>
    <scope>NUCLEOTIDE SEQUENCE [LARGE SCALE GENOMIC DNA]</scope>
    <source>
        <strain evidence="4">Gh-105</strain>
    </source>
</reference>
<evidence type="ECO:0000313" key="3">
    <source>
        <dbReference type="EMBL" id="SFG92127.1"/>
    </source>
</evidence>